<dbReference type="KEGG" id="pna:Pnap_4506"/>
<reference evidence="2" key="1">
    <citation type="journal article" date="2009" name="Environ. Microbiol.">
        <title>The genome of Polaromonas naphthalenivorans strain CJ2, isolated from coal tar-contaminated sediment, reveals physiological and metabolic versatility and evolution through extensive horizontal gene transfer.</title>
        <authorList>
            <person name="Yagi J.M."/>
            <person name="Sims D."/>
            <person name="Brettin T."/>
            <person name="Bruce D."/>
            <person name="Madsen E.L."/>
        </authorList>
    </citation>
    <scope>NUCLEOTIDE SEQUENCE [LARGE SCALE GENOMIC DNA]</scope>
    <source>
        <strain evidence="2">CJ2</strain>
        <plasmid evidence="2">Plasmid pPNAP02</plasmid>
    </source>
</reference>
<keyword evidence="2" id="KW-1185">Reference proteome</keyword>
<dbReference type="SUPFAM" id="SSF46689">
    <property type="entry name" value="Homeodomain-like"/>
    <property type="match status" value="1"/>
</dbReference>
<evidence type="ECO:0000313" key="2">
    <source>
        <dbReference type="Proteomes" id="UP000000644"/>
    </source>
</evidence>
<geneLocation type="plasmid" evidence="1 2">
    <name>pPNAP02</name>
</geneLocation>
<organism evidence="1 2">
    <name type="scientific">Polaromonas naphthalenivorans (strain CJ2)</name>
    <dbReference type="NCBI Taxonomy" id="365044"/>
    <lineage>
        <taxon>Bacteria</taxon>
        <taxon>Pseudomonadati</taxon>
        <taxon>Pseudomonadota</taxon>
        <taxon>Betaproteobacteria</taxon>
        <taxon>Burkholderiales</taxon>
        <taxon>Comamonadaceae</taxon>
        <taxon>Polaromonas</taxon>
    </lineage>
</organism>
<dbReference type="InterPro" id="IPR009057">
    <property type="entry name" value="Homeodomain-like_sf"/>
</dbReference>
<dbReference type="AlphaFoldDB" id="A1VVV1"/>
<sequence>MEHYKVTLSEQERVELQDIAGKGTHAASKVINALILLNCDQAGSRTERPRTCDIAAMLCVSERKVDRIKKKFVLEGLALTLNRQPSKCEYDLLIDGRLEAQLLALSCSAPPEGQARWSLRLLADRLVELELIDSVSHETVRRTLKKTNSSPGGKSAG</sequence>
<protein>
    <submittedName>
        <fullName evidence="1">Transposase</fullName>
    </submittedName>
</protein>
<proteinExistence type="predicted"/>
<evidence type="ECO:0000313" key="1">
    <source>
        <dbReference type="EMBL" id="ABM39779.1"/>
    </source>
</evidence>
<dbReference type="Proteomes" id="UP000000644">
    <property type="component" value="Plasmid pPNAP02"/>
</dbReference>
<gene>
    <name evidence="1" type="ordered locus">Pnap_4506</name>
</gene>
<accession>A1VVV1</accession>
<dbReference type="EMBL" id="CP000531">
    <property type="protein sequence ID" value="ABM39779.1"/>
    <property type="molecule type" value="Genomic_DNA"/>
</dbReference>
<dbReference type="Pfam" id="PF13565">
    <property type="entry name" value="HTH_32"/>
    <property type="match status" value="1"/>
</dbReference>
<dbReference type="eggNOG" id="COG3335">
    <property type="taxonomic scope" value="Bacteria"/>
</dbReference>
<dbReference type="HOGENOM" id="CLU_041125_5_1_4"/>
<keyword evidence="1" id="KW-0614">Plasmid</keyword>
<name>A1VVV1_POLNA</name>